<dbReference type="EMBL" id="KI283920">
    <property type="protein sequence ID" value="ESA13422.1"/>
    <property type="molecule type" value="Genomic_DNA"/>
</dbReference>
<organism evidence="1">
    <name type="scientific">Rhizophagus irregularis (strain DAOM 181602 / DAOM 197198 / MUCL 43194)</name>
    <name type="common">Arbuscular mycorrhizal fungus</name>
    <name type="synonym">Glomus intraradices</name>
    <dbReference type="NCBI Taxonomy" id="747089"/>
    <lineage>
        <taxon>Eukaryota</taxon>
        <taxon>Fungi</taxon>
        <taxon>Fungi incertae sedis</taxon>
        <taxon>Mucoromycota</taxon>
        <taxon>Glomeromycotina</taxon>
        <taxon>Glomeromycetes</taxon>
        <taxon>Glomerales</taxon>
        <taxon>Glomeraceae</taxon>
        <taxon>Rhizophagus</taxon>
    </lineage>
</organism>
<proteinExistence type="predicted"/>
<dbReference type="AlphaFoldDB" id="U9U165"/>
<gene>
    <name evidence="1" type="ORF">GLOINDRAFT_26055</name>
</gene>
<name>U9U165_RHIID</name>
<evidence type="ECO:0000313" key="1">
    <source>
        <dbReference type="EMBL" id="ESA13422.1"/>
    </source>
</evidence>
<protein>
    <submittedName>
        <fullName evidence="1">Uncharacterized protein</fullName>
    </submittedName>
</protein>
<sequence>MCVEPFGIFALASRYSRDKFDQWEMGIWNYDKWDGINGIWDGIYFCGNTSRETGTIRSANDAYWLKFHT</sequence>
<dbReference type="HOGENOM" id="CLU_2777207_0_0_1"/>
<reference evidence="1" key="1">
    <citation type="submission" date="2013-07" db="EMBL/GenBank/DDBJ databases">
        <title>The genome of an arbuscular mycorrhizal fungus provides insights into the evolution of the oldest plant symbiosis.</title>
        <authorList>
            <consortium name="DOE Joint Genome Institute"/>
            <person name="Tisserant E."/>
            <person name="Malbreil M."/>
            <person name="Kuo A."/>
            <person name="Kohler A."/>
            <person name="Symeonidi A."/>
            <person name="Balestrini R."/>
            <person name="Charron P."/>
            <person name="Duensing N."/>
            <person name="Frei-dit-Frey N."/>
            <person name="Gianinazzi-Pearson V."/>
            <person name="Gilbert B."/>
            <person name="Handa Y."/>
            <person name="Hijri M."/>
            <person name="Kaul R."/>
            <person name="Kawaguchi M."/>
            <person name="Krajinski F."/>
            <person name="Lammers P."/>
            <person name="Lapierre D."/>
            <person name="Masclaux F.G."/>
            <person name="Murat C."/>
            <person name="Morin E."/>
            <person name="Ndikumana S."/>
            <person name="Pagni M."/>
            <person name="Petitpierre D."/>
            <person name="Requena N."/>
            <person name="Rosikiewicz P."/>
            <person name="Riley R."/>
            <person name="Saito K."/>
            <person name="San Clemente H."/>
            <person name="Shapiro H."/>
            <person name="van Tuinen D."/>
            <person name="Becard G."/>
            <person name="Bonfante P."/>
            <person name="Paszkowski U."/>
            <person name="Shachar-Hill Y."/>
            <person name="Young J.P."/>
            <person name="Sanders I.R."/>
            <person name="Henrissat B."/>
            <person name="Rensing S.A."/>
            <person name="Grigoriev I.V."/>
            <person name="Corradi N."/>
            <person name="Roux C."/>
            <person name="Martin F."/>
        </authorList>
    </citation>
    <scope>NUCLEOTIDE SEQUENCE</scope>
    <source>
        <strain evidence="1">DAOM 197198</strain>
    </source>
</reference>
<accession>U9U165</accession>